<dbReference type="PANTHER" id="PTHR12226">
    <property type="entry name" value="MANNOSE-P-DOLICHOL UTILIZATION DEFECT 1 LEC35 -RELATED"/>
    <property type="match status" value="1"/>
</dbReference>
<evidence type="ECO:0000313" key="11">
    <source>
        <dbReference type="EMBL" id="VVC29696.1"/>
    </source>
</evidence>
<evidence type="ECO:0000256" key="4">
    <source>
        <dbReference type="ARBA" id="ARBA00022737"/>
    </source>
</evidence>
<accession>A0A5E4MFN9</accession>
<evidence type="ECO:0000256" key="2">
    <source>
        <dbReference type="ARBA" id="ARBA00022448"/>
    </source>
</evidence>
<feature type="transmembrane region" description="Helical" evidence="10">
    <location>
        <begin position="210"/>
        <end position="232"/>
    </location>
</feature>
<feature type="transmembrane region" description="Helical" evidence="10">
    <location>
        <begin position="69"/>
        <end position="92"/>
    </location>
</feature>
<keyword evidence="12" id="KW-1185">Reference proteome</keyword>
<dbReference type="AlphaFoldDB" id="A0A5E4MFN9"/>
<protein>
    <recommendedName>
        <fullName evidence="8 9">Mannose-P-dolichol utilization defect 1 protein homolog</fullName>
    </recommendedName>
</protein>
<name>A0A5E4MFN9_9HEMI</name>
<dbReference type="InterPro" id="IPR016817">
    <property type="entry name" value="MannP-dilichol_defect-1"/>
</dbReference>
<feature type="transmembrane region" description="Helical" evidence="10">
    <location>
        <begin position="130"/>
        <end position="147"/>
    </location>
</feature>
<feature type="transmembrane region" description="Helical" evidence="10">
    <location>
        <begin position="104"/>
        <end position="123"/>
    </location>
</feature>
<organism evidence="11 12">
    <name type="scientific">Cinara cedri</name>
    <dbReference type="NCBI Taxonomy" id="506608"/>
    <lineage>
        <taxon>Eukaryota</taxon>
        <taxon>Metazoa</taxon>
        <taxon>Ecdysozoa</taxon>
        <taxon>Arthropoda</taxon>
        <taxon>Hexapoda</taxon>
        <taxon>Insecta</taxon>
        <taxon>Pterygota</taxon>
        <taxon>Neoptera</taxon>
        <taxon>Paraneoptera</taxon>
        <taxon>Hemiptera</taxon>
        <taxon>Sternorrhyncha</taxon>
        <taxon>Aphidomorpha</taxon>
        <taxon>Aphidoidea</taxon>
        <taxon>Aphididae</taxon>
        <taxon>Lachninae</taxon>
        <taxon>Cinara</taxon>
    </lineage>
</organism>
<evidence type="ECO:0000256" key="5">
    <source>
        <dbReference type="ARBA" id="ARBA00022989"/>
    </source>
</evidence>
<dbReference type="EMBL" id="CABPRJ010000497">
    <property type="protein sequence ID" value="VVC29696.1"/>
    <property type="molecule type" value="Genomic_DNA"/>
</dbReference>
<keyword evidence="6 9" id="KW-0472">Membrane</keyword>
<sequence length="250" mass="28153">MNPFVDLFHRVAMLVLTPKCYQVFFYDMDFFNVVCLRSALSKGLGYGIVGGALMVKLPQVFKIWNSKNAVGISLINVSMDLFAVTANVVYSYTSSFPFSAWGDSLFILFQTLCIVILVLCYNLSKKVASFFLAIYCSLLLFLISDIVPVSFLWNAQFISIPLMFFGKMAQVYINFKNKSTGQLSMATCALLFLGSFIRVFTSIQETGDSLLIWSFILASFANFIIVTQFYCFKSGSPIKTKKKSKKNKKN</sequence>
<evidence type="ECO:0000313" key="12">
    <source>
        <dbReference type="Proteomes" id="UP000325440"/>
    </source>
</evidence>
<dbReference type="PANTHER" id="PTHR12226:SF2">
    <property type="entry name" value="MANNOSE-P-DOLICHOL UTILIZATION DEFECT 1 PROTEIN"/>
    <property type="match status" value="1"/>
</dbReference>
<feature type="transmembrane region" description="Helical" evidence="10">
    <location>
        <begin position="185"/>
        <end position="204"/>
    </location>
</feature>
<feature type="transmembrane region" description="Helical" evidence="10">
    <location>
        <begin position="39"/>
        <end position="57"/>
    </location>
</feature>
<evidence type="ECO:0000256" key="8">
    <source>
        <dbReference type="ARBA" id="ARBA00067517"/>
    </source>
</evidence>
<dbReference type="Proteomes" id="UP000325440">
    <property type="component" value="Unassembled WGS sequence"/>
</dbReference>
<dbReference type="PIRSF" id="PIRSF023381">
    <property type="entry name" value="MannP-dilichol_defect-1p"/>
    <property type="match status" value="1"/>
</dbReference>
<evidence type="ECO:0000256" key="9">
    <source>
        <dbReference type="PIRNR" id="PIRNR023381"/>
    </source>
</evidence>
<dbReference type="OrthoDB" id="271506at2759"/>
<gene>
    <name evidence="11" type="ORF">CINCED_3A025065</name>
</gene>
<dbReference type="InterPro" id="IPR006603">
    <property type="entry name" value="PQ-loop_rpt"/>
</dbReference>
<dbReference type="FunFam" id="1.20.1280.290:FF:000006">
    <property type="entry name" value="mannose-P-dolichol utilization defect 1 protein"/>
    <property type="match status" value="1"/>
</dbReference>
<evidence type="ECO:0000256" key="10">
    <source>
        <dbReference type="SAM" id="Phobius"/>
    </source>
</evidence>
<evidence type="ECO:0000256" key="6">
    <source>
        <dbReference type="ARBA" id="ARBA00023136"/>
    </source>
</evidence>
<keyword evidence="3 9" id="KW-0812">Transmembrane</keyword>
<keyword evidence="5 9" id="KW-1133">Transmembrane helix</keyword>
<dbReference type="SMART" id="SM00679">
    <property type="entry name" value="CTNS"/>
    <property type="match status" value="2"/>
</dbReference>
<comment type="subcellular location">
    <subcellularLocation>
        <location evidence="1 9">Membrane</location>
        <topology evidence="1 9">Multi-pass membrane protein</topology>
    </subcellularLocation>
</comment>
<keyword evidence="4" id="KW-0677">Repeat</keyword>
<dbReference type="GO" id="GO:0016020">
    <property type="term" value="C:membrane"/>
    <property type="evidence" value="ECO:0007669"/>
    <property type="project" value="UniProtKB-SubCell"/>
</dbReference>
<evidence type="ECO:0000256" key="7">
    <source>
        <dbReference type="ARBA" id="ARBA00038475"/>
    </source>
</evidence>
<dbReference type="Pfam" id="PF04193">
    <property type="entry name" value="PQ-loop"/>
    <property type="match status" value="2"/>
</dbReference>
<feature type="transmembrane region" description="Helical" evidence="10">
    <location>
        <begin position="153"/>
        <end position="173"/>
    </location>
</feature>
<reference evidence="11 12" key="1">
    <citation type="submission" date="2019-08" db="EMBL/GenBank/DDBJ databases">
        <authorList>
            <person name="Alioto T."/>
            <person name="Alioto T."/>
            <person name="Gomez Garrido J."/>
        </authorList>
    </citation>
    <scope>NUCLEOTIDE SEQUENCE [LARGE SCALE GENOMIC DNA]</scope>
</reference>
<evidence type="ECO:0000256" key="3">
    <source>
        <dbReference type="ARBA" id="ARBA00022692"/>
    </source>
</evidence>
<dbReference type="Gene3D" id="1.20.1280.290">
    <property type="match status" value="2"/>
</dbReference>
<comment type="similarity">
    <text evidence="7 9">Belongs to the MPDU1 (TC 2.A.43.3) family.</text>
</comment>
<evidence type="ECO:0000256" key="1">
    <source>
        <dbReference type="ARBA" id="ARBA00004141"/>
    </source>
</evidence>
<proteinExistence type="inferred from homology"/>
<keyword evidence="2" id="KW-0813">Transport</keyword>
<dbReference type="GO" id="GO:0009312">
    <property type="term" value="P:oligosaccharide biosynthetic process"/>
    <property type="evidence" value="ECO:0007669"/>
    <property type="project" value="TreeGrafter"/>
</dbReference>